<gene>
    <name evidence="4" type="ORF">CORC01_10800</name>
</gene>
<feature type="repeat" description="ANK" evidence="3">
    <location>
        <begin position="4"/>
        <end position="33"/>
    </location>
</feature>
<dbReference type="EMBL" id="MJBS01000110">
    <property type="protein sequence ID" value="OHE93901.1"/>
    <property type="molecule type" value="Genomic_DNA"/>
</dbReference>
<feature type="repeat" description="ANK" evidence="3">
    <location>
        <begin position="66"/>
        <end position="99"/>
    </location>
</feature>
<dbReference type="AlphaFoldDB" id="A0A1G4AXP6"/>
<dbReference type="Proteomes" id="UP000176998">
    <property type="component" value="Unassembled WGS sequence"/>
</dbReference>
<reference evidence="4 5" key="1">
    <citation type="submission" date="2016-09" db="EMBL/GenBank/DDBJ databases">
        <authorList>
            <person name="Capua I."/>
            <person name="De Benedictis P."/>
            <person name="Joannis T."/>
            <person name="Lombin L.H."/>
            <person name="Cattoli G."/>
        </authorList>
    </citation>
    <scope>NUCLEOTIDE SEQUENCE [LARGE SCALE GENOMIC DNA]</scope>
    <source>
        <strain evidence="4 5">IMI 309357</strain>
    </source>
</reference>
<name>A0A1G4AXP6_9PEZI</name>
<dbReference type="OrthoDB" id="4837942at2759"/>
<sequence>MFVTPLGYAAASGQLSVVYTLLELGEDVDSQHRDGGSTALFLALYGGHESLATLLLEKGASTELAFGYHPLHAAARNGFNGIIADLITTHGVDPNIPDCDGAVPAVYALLQEQDKALATLLQLKSHGASLDMTLDGTERPLTLDNVAVALGKMEVLCKARQAKDTGVESSLAGSGCD</sequence>
<accession>A0A1G4AXP6</accession>
<evidence type="ECO:0000256" key="1">
    <source>
        <dbReference type="ARBA" id="ARBA00022737"/>
    </source>
</evidence>
<dbReference type="PANTHER" id="PTHR24198:SF165">
    <property type="entry name" value="ANKYRIN REPEAT-CONTAINING PROTEIN-RELATED"/>
    <property type="match status" value="1"/>
</dbReference>
<comment type="caution">
    <text evidence="4">The sequence shown here is derived from an EMBL/GenBank/DDBJ whole genome shotgun (WGS) entry which is preliminary data.</text>
</comment>
<evidence type="ECO:0000256" key="3">
    <source>
        <dbReference type="PROSITE-ProRule" id="PRU00023"/>
    </source>
</evidence>
<dbReference type="InterPro" id="IPR002110">
    <property type="entry name" value="Ankyrin_rpt"/>
</dbReference>
<dbReference type="PANTHER" id="PTHR24198">
    <property type="entry name" value="ANKYRIN REPEAT AND PROTEIN KINASE DOMAIN-CONTAINING PROTEIN"/>
    <property type="match status" value="1"/>
</dbReference>
<dbReference type="GeneID" id="34563937"/>
<evidence type="ECO:0000256" key="2">
    <source>
        <dbReference type="ARBA" id="ARBA00023043"/>
    </source>
</evidence>
<keyword evidence="2 3" id="KW-0040">ANK repeat</keyword>
<proteinExistence type="predicted"/>
<dbReference type="SMART" id="SM00248">
    <property type="entry name" value="ANK"/>
    <property type="match status" value="3"/>
</dbReference>
<dbReference type="RefSeq" id="XP_022471065.1">
    <property type="nucleotide sequence ID" value="XM_022622427.1"/>
</dbReference>
<keyword evidence="5" id="KW-1185">Reference proteome</keyword>
<dbReference type="Pfam" id="PF00023">
    <property type="entry name" value="Ank"/>
    <property type="match status" value="1"/>
</dbReference>
<keyword evidence="1" id="KW-0677">Repeat</keyword>
<evidence type="ECO:0000313" key="5">
    <source>
        <dbReference type="Proteomes" id="UP000176998"/>
    </source>
</evidence>
<protein>
    <submittedName>
        <fullName evidence="4">Uncharacterized protein</fullName>
    </submittedName>
</protein>
<feature type="repeat" description="ANK" evidence="3">
    <location>
        <begin position="35"/>
        <end position="67"/>
    </location>
</feature>
<dbReference type="PROSITE" id="PS50297">
    <property type="entry name" value="ANK_REP_REGION"/>
    <property type="match status" value="3"/>
</dbReference>
<dbReference type="InterPro" id="IPR036770">
    <property type="entry name" value="Ankyrin_rpt-contain_sf"/>
</dbReference>
<organism evidence="4 5">
    <name type="scientific">Colletotrichum orchidophilum</name>
    <dbReference type="NCBI Taxonomy" id="1209926"/>
    <lineage>
        <taxon>Eukaryota</taxon>
        <taxon>Fungi</taxon>
        <taxon>Dikarya</taxon>
        <taxon>Ascomycota</taxon>
        <taxon>Pezizomycotina</taxon>
        <taxon>Sordariomycetes</taxon>
        <taxon>Hypocreomycetidae</taxon>
        <taxon>Glomerellales</taxon>
        <taxon>Glomerellaceae</taxon>
        <taxon>Colletotrichum</taxon>
    </lineage>
</organism>
<dbReference type="SUPFAM" id="SSF48403">
    <property type="entry name" value="Ankyrin repeat"/>
    <property type="match status" value="1"/>
</dbReference>
<dbReference type="STRING" id="1209926.A0A1G4AXP6"/>
<dbReference type="PROSITE" id="PS50088">
    <property type="entry name" value="ANK_REPEAT"/>
    <property type="match status" value="3"/>
</dbReference>
<dbReference type="Pfam" id="PF12796">
    <property type="entry name" value="Ank_2"/>
    <property type="match status" value="1"/>
</dbReference>
<evidence type="ECO:0000313" key="4">
    <source>
        <dbReference type="EMBL" id="OHE93901.1"/>
    </source>
</evidence>
<dbReference type="Gene3D" id="1.25.40.20">
    <property type="entry name" value="Ankyrin repeat-containing domain"/>
    <property type="match status" value="1"/>
</dbReference>